<reference evidence="2" key="1">
    <citation type="journal article" date="2010" name="Genome Res.">
        <title>Population genomic sequencing of Coccidioides fungi reveals recent hybridization and transposon control.</title>
        <authorList>
            <person name="Neafsey D.E."/>
            <person name="Barker B.M."/>
            <person name="Sharpton T.J."/>
            <person name="Stajich J.E."/>
            <person name="Park D.J."/>
            <person name="Whiston E."/>
            <person name="Hung C.-Y."/>
            <person name="McMahan C."/>
            <person name="White J."/>
            <person name="Sykes S."/>
            <person name="Heiman D."/>
            <person name="Young S."/>
            <person name="Zeng Q."/>
            <person name="Abouelleil A."/>
            <person name="Aftuck L."/>
            <person name="Bessette D."/>
            <person name="Brown A."/>
            <person name="FitzGerald M."/>
            <person name="Lui A."/>
            <person name="Macdonald J.P."/>
            <person name="Priest M."/>
            <person name="Orbach M.J."/>
            <person name="Galgiani J.N."/>
            <person name="Kirkland T.N."/>
            <person name="Cole G.T."/>
            <person name="Birren B.W."/>
            <person name="Henn M.R."/>
            <person name="Taylor J.W."/>
            <person name="Rounsley S.D."/>
        </authorList>
    </citation>
    <scope>NUCLEOTIDE SEQUENCE [LARGE SCALE GENOMIC DNA]</scope>
    <source>
        <strain evidence="2">RMSCC 3703</strain>
    </source>
</reference>
<name>A0A0J8QUF3_COCIT</name>
<gene>
    <name evidence="1" type="ORF">CISG_01257</name>
</gene>
<evidence type="ECO:0000313" key="1">
    <source>
        <dbReference type="EMBL" id="KMU76524.1"/>
    </source>
</evidence>
<proteinExistence type="predicted"/>
<protein>
    <submittedName>
        <fullName evidence="1">Uncharacterized protein</fullName>
    </submittedName>
</protein>
<accession>A0A0J8QUF3</accession>
<sequence>MSSISRNIEYLLGVLRLQRKEGAYASTQNPVGKFNNNGEVTLFANDAVRSSLPSECEHGSRLIRVHIRAAVFSSSPMRCVPIQLEDYPQDLKKVGKREYIV</sequence>
<organism evidence="1 2">
    <name type="scientific">Coccidioides immitis RMSCC 3703</name>
    <dbReference type="NCBI Taxonomy" id="454286"/>
    <lineage>
        <taxon>Eukaryota</taxon>
        <taxon>Fungi</taxon>
        <taxon>Dikarya</taxon>
        <taxon>Ascomycota</taxon>
        <taxon>Pezizomycotina</taxon>
        <taxon>Eurotiomycetes</taxon>
        <taxon>Eurotiomycetidae</taxon>
        <taxon>Onygenales</taxon>
        <taxon>Onygenaceae</taxon>
        <taxon>Coccidioides</taxon>
    </lineage>
</organism>
<evidence type="ECO:0000313" key="2">
    <source>
        <dbReference type="Proteomes" id="UP000054559"/>
    </source>
</evidence>
<dbReference type="EMBL" id="DS268120">
    <property type="protein sequence ID" value="KMU76524.1"/>
    <property type="molecule type" value="Genomic_DNA"/>
</dbReference>
<dbReference type="Proteomes" id="UP000054559">
    <property type="component" value="Unassembled WGS sequence"/>
</dbReference>
<dbReference type="AlphaFoldDB" id="A0A0J8QUF3"/>